<dbReference type="Gene3D" id="6.10.30.10">
    <property type="match status" value="1"/>
</dbReference>
<dbReference type="InterPro" id="IPR052513">
    <property type="entry name" value="Thioester_dehydratase-like"/>
</dbReference>
<dbReference type="SUPFAM" id="SSF50249">
    <property type="entry name" value="Nucleic acid-binding proteins"/>
    <property type="match status" value="1"/>
</dbReference>
<dbReference type="PANTHER" id="PTHR34075:SF5">
    <property type="entry name" value="BLR3430 PROTEIN"/>
    <property type="match status" value="1"/>
</dbReference>
<sequence length="138" mass="15323">MTSEAPAHKLPRLEPETAFFWTAGSEGVLRIQRCSHCGTYQHPPFPLCAQCQSDAVAPEAMSGKGRLASYTVNCEAWVPGLAVPFVFGVVELVEQPQLYVFTNVLAEAADVRIGMPLRVTFERHEDVWLPMFREDEAA</sequence>
<dbReference type="InterPro" id="IPR012340">
    <property type="entry name" value="NA-bd_OB-fold"/>
</dbReference>
<proteinExistence type="predicted"/>
<dbReference type="Proteomes" id="UP001589798">
    <property type="component" value="Unassembled WGS sequence"/>
</dbReference>
<evidence type="ECO:0000259" key="2">
    <source>
        <dbReference type="Pfam" id="PF12172"/>
    </source>
</evidence>
<dbReference type="EMBL" id="JBHLWK010000010">
    <property type="protein sequence ID" value="MFC0204204.1"/>
    <property type="molecule type" value="Genomic_DNA"/>
</dbReference>
<keyword evidence="4" id="KW-1185">Reference proteome</keyword>
<dbReference type="PANTHER" id="PTHR34075">
    <property type="entry name" value="BLR3430 PROTEIN"/>
    <property type="match status" value="1"/>
</dbReference>
<dbReference type="Pfam" id="PF01796">
    <property type="entry name" value="OB_ChsH2_C"/>
    <property type="match status" value="1"/>
</dbReference>
<comment type="caution">
    <text evidence="3">The sequence shown here is derived from an EMBL/GenBank/DDBJ whole genome shotgun (WGS) entry which is preliminary data.</text>
</comment>
<gene>
    <name evidence="3" type="ORF">ACFFJC_07930</name>
</gene>
<accession>A0ABV6CU10</accession>
<feature type="domain" description="ChsH2 C-terminal OB-fold" evidence="1">
    <location>
        <begin position="60"/>
        <end position="122"/>
    </location>
</feature>
<feature type="domain" description="ChsH2 rubredoxin-like zinc ribbon" evidence="2">
    <location>
        <begin position="21"/>
        <end position="56"/>
    </location>
</feature>
<dbReference type="RefSeq" id="WP_379486958.1">
    <property type="nucleotide sequence ID" value="NZ_JBHLWK010000010.1"/>
</dbReference>
<evidence type="ECO:0000313" key="4">
    <source>
        <dbReference type="Proteomes" id="UP001589798"/>
    </source>
</evidence>
<name>A0ABV6CU10_9SPHN</name>
<dbReference type="Pfam" id="PF12172">
    <property type="entry name" value="zf-ChsH2"/>
    <property type="match status" value="1"/>
</dbReference>
<organism evidence="3 4">
    <name type="scientific">Novosphingobium soli</name>
    <dbReference type="NCBI Taxonomy" id="574956"/>
    <lineage>
        <taxon>Bacteria</taxon>
        <taxon>Pseudomonadati</taxon>
        <taxon>Pseudomonadota</taxon>
        <taxon>Alphaproteobacteria</taxon>
        <taxon>Sphingomonadales</taxon>
        <taxon>Sphingomonadaceae</taxon>
        <taxon>Novosphingobium</taxon>
    </lineage>
</organism>
<dbReference type="InterPro" id="IPR022002">
    <property type="entry name" value="ChsH2_Znr"/>
</dbReference>
<protein>
    <submittedName>
        <fullName evidence="3">Zn-ribbon domain-containing OB-fold protein</fullName>
    </submittedName>
</protein>
<reference evidence="3 4" key="1">
    <citation type="submission" date="2024-09" db="EMBL/GenBank/DDBJ databases">
        <authorList>
            <person name="Sun Q."/>
            <person name="Mori K."/>
        </authorList>
    </citation>
    <scope>NUCLEOTIDE SEQUENCE [LARGE SCALE GENOMIC DNA]</scope>
    <source>
        <strain evidence="3 4">CCM 7706</strain>
    </source>
</reference>
<dbReference type="InterPro" id="IPR002878">
    <property type="entry name" value="ChsH2_C"/>
</dbReference>
<evidence type="ECO:0000259" key="1">
    <source>
        <dbReference type="Pfam" id="PF01796"/>
    </source>
</evidence>
<evidence type="ECO:0000313" key="3">
    <source>
        <dbReference type="EMBL" id="MFC0204204.1"/>
    </source>
</evidence>